<dbReference type="RefSeq" id="WP_182301140.1">
    <property type="nucleotide sequence ID" value="NZ_CP041969.1"/>
</dbReference>
<proteinExistence type="inferred from homology"/>
<dbReference type="CDD" id="cd05374">
    <property type="entry name" value="17beta-HSD-like_SDR_c"/>
    <property type="match status" value="1"/>
</dbReference>
<dbReference type="NCBIfam" id="NF005372">
    <property type="entry name" value="PRK06914.1"/>
    <property type="match status" value="1"/>
</dbReference>
<evidence type="ECO:0000256" key="2">
    <source>
        <dbReference type="ARBA" id="ARBA00023002"/>
    </source>
</evidence>
<dbReference type="Gene3D" id="3.40.50.720">
    <property type="entry name" value="NAD(P)-binding Rossmann-like Domain"/>
    <property type="match status" value="1"/>
</dbReference>
<name>A0A7G5BS74_9BACL</name>
<feature type="domain" description="Ketoreductase" evidence="4">
    <location>
        <begin position="6"/>
        <end position="187"/>
    </location>
</feature>
<gene>
    <name evidence="5" type="ORF">FPL14_00245</name>
</gene>
<keyword evidence="2" id="KW-0560">Oxidoreductase</keyword>
<comment type="similarity">
    <text evidence="1 3">Belongs to the short-chain dehydrogenases/reductases (SDR) family.</text>
</comment>
<accession>A0A7G5BS74</accession>
<dbReference type="SUPFAM" id="SSF51735">
    <property type="entry name" value="NAD(P)-binding Rossmann-fold domains"/>
    <property type="match status" value="1"/>
</dbReference>
<dbReference type="PRINTS" id="PR00080">
    <property type="entry name" value="SDRFAMILY"/>
</dbReference>
<keyword evidence="6" id="KW-1185">Reference proteome</keyword>
<evidence type="ECO:0000313" key="6">
    <source>
        <dbReference type="Proteomes" id="UP000515679"/>
    </source>
</evidence>
<dbReference type="PROSITE" id="PS00061">
    <property type="entry name" value="ADH_SHORT"/>
    <property type="match status" value="1"/>
</dbReference>
<evidence type="ECO:0000313" key="5">
    <source>
        <dbReference type="EMBL" id="QMV39808.1"/>
    </source>
</evidence>
<sequence>MPNKEKIALVTGASSGFGLLIAVALADKGYRVIATMRDLDRQAPLRQEAERYGVGAKLEIMKLDVTDASSIDEAVTRTASLFGRIDLLVNNAGFAVGGFIEEVPMEAWRAQMETNFMGVVAVTRAVLPLMRLQREGAIIQIGSVSGRVGLPGYGAYAASKFAIEGFSESLRHEVAPYGIRVLLVEPGAYRTPIWSKGFASLYKLPNSPYAESLASVLEYAAKTADASPDPREVADLVVRLAVQKRSKRLRYPIGRGARLLILAGKLLPWRWIEAAVRRTLNK</sequence>
<dbReference type="PANTHER" id="PTHR43976:SF16">
    <property type="entry name" value="SHORT-CHAIN DEHYDROGENASE_REDUCTASE FAMILY PROTEIN"/>
    <property type="match status" value="1"/>
</dbReference>
<protein>
    <submittedName>
        <fullName evidence="5">SDR family oxidoreductase</fullName>
    </submittedName>
</protein>
<dbReference type="InterPro" id="IPR051911">
    <property type="entry name" value="SDR_oxidoreductase"/>
</dbReference>
<dbReference type="GO" id="GO:0016491">
    <property type="term" value="F:oxidoreductase activity"/>
    <property type="evidence" value="ECO:0007669"/>
    <property type="project" value="UniProtKB-KW"/>
</dbReference>
<dbReference type="InterPro" id="IPR020904">
    <property type="entry name" value="Sc_DH/Rdtase_CS"/>
</dbReference>
<dbReference type="InterPro" id="IPR057326">
    <property type="entry name" value="KR_dom"/>
</dbReference>
<dbReference type="Proteomes" id="UP000515679">
    <property type="component" value="Chromosome"/>
</dbReference>
<dbReference type="PRINTS" id="PR00081">
    <property type="entry name" value="GDHRDH"/>
</dbReference>
<evidence type="ECO:0000259" key="4">
    <source>
        <dbReference type="SMART" id="SM00822"/>
    </source>
</evidence>
<dbReference type="EMBL" id="CP041969">
    <property type="protein sequence ID" value="QMV39808.1"/>
    <property type="molecule type" value="Genomic_DNA"/>
</dbReference>
<evidence type="ECO:0000256" key="1">
    <source>
        <dbReference type="ARBA" id="ARBA00006484"/>
    </source>
</evidence>
<reference evidence="5 6" key="1">
    <citation type="submission" date="2019-07" db="EMBL/GenBank/DDBJ databases">
        <authorList>
            <person name="Kim J.K."/>
            <person name="Cheong H.-M."/>
            <person name="Choi Y."/>
            <person name="Hwang K.J."/>
            <person name="Lee S."/>
            <person name="Choi C."/>
        </authorList>
    </citation>
    <scope>NUCLEOTIDE SEQUENCE [LARGE SCALE GENOMIC DNA]</scope>
    <source>
        <strain evidence="5 6">KS 22</strain>
    </source>
</reference>
<dbReference type="KEGG" id="cchl:FPL14_00245"/>
<dbReference type="SMART" id="SM00822">
    <property type="entry name" value="PKS_KR"/>
    <property type="match status" value="1"/>
</dbReference>
<dbReference type="InterPro" id="IPR036291">
    <property type="entry name" value="NAD(P)-bd_dom_sf"/>
</dbReference>
<dbReference type="AlphaFoldDB" id="A0A7G5BS74"/>
<organism evidence="5 6">
    <name type="scientific">Cohnella cholangitidis</name>
    <dbReference type="NCBI Taxonomy" id="2598458"/>
    <lineage>
        <taxon>Bacteria</taxon>
        <taxon>Bacillati</taxon>
        <taxon>Bacillota</taxon>
        <taxon>Bacilli</taxon>
        <taxon>Bacillales</taxon>
        <taxon>Paenibacillaceae</taxon>
        <taxon>Cohnella</taxon>
    </lineage>
</organism>
<evidence type="ECO:0000256" key="3">
    <source>
        <dbReference type="RuleBase" id="RU000363"/>
    </source>
</evidence>
<dbReference type="InterPro" id="IPR002347">
    <property type="entry name" value="SDR_fam"/>
</dbReference>
<dbReference type="GO" id="GO:0008206">
    <property type="term" value="P:bile acid metabolic process"/>
    <property type="evidence" value="ECO:0007669"/>
    <property type="project" value="UniProtKB-ARBA"/>
</dbReference>
<dbReference type="FunFam" id="3.40.50.720:FF:000084">
    <property type="entry name" value="Short-chain dehydrogenase reductase"/>
    <property type="match status" value="1"/>
</dbReference>
<dbReference type="Pfam" id="PF00106">
    <property type="entry name" value="adh_short"/>
    <property type="match status" value="1"/>
</dbReference>
<dbReference type="PANTHER" id="PTHR43976">
    <property type="entry name" value="SHORT CHAIN DEHYDROGENASE"/>
    <property type="match status" value="1"/>
</dbReference>